<feature type="modified residue" description="4-aspartylphosphate" evidence="1">
    <location>
        <position position="55"/>
    </location>
</feature>
<accession>A0ABW7NAL5</accession>
<dbReference type="InterPro" id="IPR007492">
    <property type="entry name" value="LytTR_DNA-bd_dom"/>
</dbReference>
<gene>
    <name evidence="4" type="ORF">ACHKAR_14580</name>
</gene>
<dbReference type="Pfam" id="PF00072">
    <property type="entry name" value="Response_reg"/>
    <property type="match status" value="1"/>
</dbReference>
<proteinExistence type="predicted"/>
<evidence type="ECO:0000259" key="3">
    <source>
        <dbReference type="PROSITE" id="PS50930"/>
    </source>
</evidence>
<dbReference type="PANTHER" id="PTHR37299:SF1">
    <property type="entry name" value="STAGE 0 SPORULATION PROTEIN A HOMOLOG"/>
    <property type="match status" value="1"/>
</dbReference>
<dbReference type="PANTHER" id="PTHR37299">
    <property type="entry name" value="TRANSCRIPTIONAL REGULATOR-RELATED"/>
    <property type="match status" value="1"/>
</dbReference>
<dbReference type="EMBL" id="JBIPKE010000018">
    <property type="protein sequence ID" value="MFH6984678.1"/>
    <property type="molecule type" value="Genomic_DNA"/>
</dbReference>
<dbReference type="InterPro" id="IPR001789">
    <property type="entry name" value="Sig_transdc_resp-reg_receiver"/>
</dbReference>
<comment type="caution">
    <text evidence="4">The sequence shown here is derived from an EMBL/GenBank/DDBJ whole genome shotgun (WGS) entry which is preliminary data.</text>
</comment>
<evidence type="ECO:0000256" key="1">
    <source>
        <dbReference type="PROSITE-ProRule" id="PRU00169"/>
    </source>
</evidence>
<dbReference type="Pfam" id="PF04397">
    <property type="entry name" value="LytTR"/>
    <property type="match status" value="1"/>
</dbReference>
<sequence>MAKLRILVAEDNLVHASKMEMILEELGYDLIGIFNNEAEVMRMFNATLPDLVILDIDLKDSDDGVSIASKINNIRPTPIIFATSFVDKETISRALQTDPYAYLIKPIEKPSLQAAIELAVFKLGKKDQEGSAGKFSGWSEDLVLNESFFIKSGSKLVKVAWADIRWIEVSQDRYCEIVSEKRSFQIRSSMNQLEEKLNPAVFVRIHRSHIVNIEKVDGVDDVDMVVEVGEKSLPLGGAYKNNLMNRLRLL</sequence>
<dbReference type="Gene3D" id="3.40.50.2300">
    <property type="match status" value="1"/>
</dbReference>
<protein>
    <submittedName>
        <fullName evidence="4">LytR/AlgR family response regulator transcription factor</fullName>
    </submittedName>
</protein>
<feature type="domain" description="Response regulatory" evidence="2">
    <location>
        <begin position="5"/>
        <end position="120"/>
    </location>
</feature>
<dbReference type="InterPro" id="IPR046947">
    <property type="entry name" value="LytR-like"/>
</dbReference>
<reference evidence="4 5" key="1">
    <citation type="journal article" date="2013" name="Int. J. Syst. Evol. Microbiol.">
        <title>Marinoscillum luteum sp. nov., isolated from marine sediment.</title>
        <authorList>
            <person name="Cha I.T."/>
            <person name="Park S.J."/>
            <person name="Kim S.J."/>
            <person name="Kim J.G."/>
            <person name="Jung M.Y."/>
            <person name="Shin K.S."/>
            <person name="Kwon K.K."/>
            <person name="Yang S.H."/>
            <person name="Seo Y.S."/>
            <person name="Rhee S.K."/>
        </authorList>
    </citation>
    <scope>NUCLEOTIDE SEQUENCE [LARGE SCALE GENOMIC DNA]</scope>
    <source>
        <strain evidence="4 5">KCTC 23939</strain>
    </source>
</reference>
<organism evidence="4 5">
    <name type="scientific">Marinoscillum luteum</name>
    <dbReference type="NCBI Taxonomy" id="861051"/>
    <lineage>
        <taxon>Bacteria</taxon>
        <taxon>Pseudomonadati</taxon>
        <taxon>Bacteroidota</taxon>
        <taxon>Cytophagia</taxon>
        <taxon>Cytophagales</taxon>
        <taxon>Reichenbachiellaceae</taxon>
        <taxon>Marinoscillum</taxon>
    </lineage>
</organism>
<evidence type="ECO:0000313" key="5">
    <source>
        <dbReference type="Proteomes" id="UP001610063"/>
    </source>
</evidence>
<dbReference type="SMART" id="SM00850">
    <property type="entry name" value="LytTR"/>
    <property type="match status" value="1"/>
</dbReference>
<dbReference type="RefSeq" id="WP_159582419.1">
    <property type="nucleotide sequence ID" value="NZ_JBIPKE010000018.1"/>
</dbReference>
<dbReference type="Proteomes" id="UP001610063">
    <property type="component" value="Unassembled WGS sequence"/>
</dbReference>
<keyword evidence="5" id="KW-1185">Reference proteome</keyword>
<evidence type="ECO:0000313" key="4">
    <source>
        <dbReference type="EMBL" id="MFH6984678.1"/>
    </source>
</evidence>
<dbReference type="SUPFAM" id="SSF52172">
    <property type="entry name" value="CheY-like"/>
    <property type="match status" value="1"/>
</dbReference>
<dbReference type="PROSITE" id="PS50930">
    <property type="entry name" value="HTH_LYTTR"/>
    <property type="match status" value="1"/>
</dbReference>
<feature type="domain" description="HTH LytTR-type" evidence="3">
    <location>
        <begin position="148"/>
        <end position="220"/>
    </location>
</feature>
<dbReference type="PROSITE" id="PS50110">
    <property type="entry name" value="RESPONSE_REGULATORY"/>
    <property type="match status" value="1"/>
</dbReference>
<dbReference type="InterPro" id="IPR011006">
    <property type="entry name" value="CheY-like_superfamily"/>
</dbReference>
<dbReference type="Gene3D" id="2.40.50.1020">
    <property type="entry name" value="LytTr DNA-binding domain"/>
    <property type="match status" value="1"/>
</dbReference>
<keyword evidence="1" id="KW-0597">Phosphoprotein</keyword>
<dbReference type="CDD" id="cd17534">
    <property type="entry name" value="REC_DC-like"/>
    <property type="match status" value="1"/>
</dbReference>
<name>A0ABW7NAL5_9BACT</name>
<evidence type="ECO:0000259" key="2">
    <source>
        <dbReference type="PROSITE" id="PS50110"/>
    </source>
</evidence>
<dbReference type="SMART" id="SM00448">
    <property type="entry name" value="REC"/>
    <property type="match status" value="1"/>
</dbReference>